<feature type="transmembrane region" description="Helical" evidence="7">
    <location>
        <begin position="119"/>
        <end position="140"/>
    </location>
</feature>
<feature type="transmembrane region" description="Helical" evidence="7">
    <location>
        <begin position="223"/>
        <end position="242"/>
    </location>
</feature>
<comment type="caution">
    <text evidence="8">The sequence shown here is derived from an EMBL/GenBank/DDBJ whole genome shotgun (WGS) entry which is preliminary data.</text>
</comment>
<dbReference type="InterPro" id="IPR050367">
    <property type="entry name" value="APC_superfamily"/>
</dbReference>
<evidence type="ECO:0000256" key="2">
    <source>
        <dbReference type="ARBA" id="ARBA00022475"/>
    </source>
</evidence>
<comment type="subcellular location">
    <subcellularLocation>
        <location evidence="1">Cell membrane</location>
        <topology evidence="1">Multi-pass membrane protein</topology>
    </subcellularLocation>
</comment>
<feature type="transmembrane region" description="Helical" evidence="7">
    <location>
        <begin position="375"/>
        <end position="408"/>
    </location>
</feature>
<feature type="transmembrane region" description="Helical" evidence="7">
    <location>
        <begin position="152"/>
        <end position="172"/>
    </location>
</feature>
<name>A0ABQ2UMH7_9ACTN</name>
<proteinExistence type="predicted"/>
<feature type="transmembrane region" description="Helical" evidence="7">
    <location>
        <begin position="317"/>
        <end position="339"/>
    </location>
</feature>
<dbReference type="PIRSF" id="PIRSF006060">
    <property type="entry name" value="AA_transporter"/>
    <property type="match status" value="1"/>
</dbReference>
<accession>A0ABQ2UMH7</accession>
<feature type="transmembrane region" description="Helical" evidence="7">
    <location>
        <begin position="44"/>
        <end position="65"/>
    </location>
</feature>
<feature type="transmembrane region" description="Helical" evidence="7">
    <location>
        <begin position="274"/>
        <end position="297"/>
    </location>
</feature>
<dbReference type="PANTHER" id="PTHR42770:SF13">
    <property type="entry name" value="L-METHIONINE_BRANCHED-CHAIN AMINO ACID EXPORTER YJEH"/>
    <property type="match status" value="1"/>
</dbReference>
<feature type="region of interest" description="Disordered" evidence="6">
    <location>
        <begin position="416"/>
        <end position="440"/>
    </location>
</feature>
<dbReference type="InterPro" id="IPR002293">
    <property type="entry name" value="AA/rel_permease1"/>
</dbReference>
<evidence type="ECO:0000256" key="5">
    <source>
        <dbReference type="ARBA" id="ARBA00023136"/>
    </source>
</evidence>
<evidence type="ECO:0000313" key="9">
    <source>
        <dbReference type="Proteomes" id="UP000654471"/>
    </source>
</evidence>
<keyword evidence="9" id="KW-1185">Reference proteome</keyword>
<evidence type="ECO:0000256" key="4">
    <source>
        <dbReference type="ARBA" id="ARBA00022989"/>
    </source>
</evidence>
<protein>
    <submittedName>
        <fullName evidence="8">Amino acid permease</fullName>
    </submittedName>
</protein>
<feature type="transmembrane region" description="Helical" evidence="7">
    <location>
        <begin position="345"/>
        <end position="368"/>
    </location>
</feature>
<feature type="transmembrane region" description="Helical" evidence="7">
    <location>
        <begin position="12"/>
        <end position="32"/>
    </location>
</feature>
<feature type="transmembrane region" description="Helical" evidence="7">
    <location>
        <begin position="77"/>
        <end position="99"/>
    </location>
</feature>
<keyword evidence="2" id="KW-1003">Cell membrane</keyword>
<evidence type="ECO:0000256" key="3">
    <source>
        <dbReference type="ARBA" id="ARBA00022692"/>
    </source>
</evidence>
<sequence>MAEPSLRRSITVTQGVALYVGAIVGAGVLLLPALSATRAGPASILAWTFDAVLGIPLALTLAALASRYPNAGGAATFVTQAFGSAAGTVIGWFYFIAAATAQTLVALTGAYYASSYLGLSRAVTFLLAGLILVVATVANLRGIKVSGRLQLAFAGTVAVMLLLALLVSIPRFSAAHWTPFAPHGMGEVGSVAVVIFFAFFGWEAITHLAEEFRDPVRDVPRSTVISVGVITLLYVGVVVATISTRTYGTDAVNRTVIARLLANGFGGPAGTMTAVIALLISLGTANAFVAATSRLGYALARDKAFPAPLARVSARSVPAVSVLVVGGYATLGVIVGYFAQWGPETLLVVPNSLVIMTFLAAMAAGVRLLHGRARILAGIGTVLCLALIPFSGVVVVIPVLIAVLALLYRRWTKRPGTNEGAEGQPNPQAGAPSAAAHHQE</sequence>
<evidence type="ECO:0000256" key="1">
    <source>
        <dbReference type="ARBA" id="ARBA00004651"/>
    </source>
</evidence>
<dbReference type="Proteomes" id="UP000654471">
    <property type="component" value="Unassembled WGS sequence"/>
</dbReference>
<gene>
    <name evidence="8" type="ORF">GCM10010211_04910</name>
</gene>
<reference evidence="9" key="1">
    <citation type="journal article" date="2019" name="Int. J. Syst. Evol. Microbiol.">
        <title>The Global Catalogue of Microorganisms (GCM) 10K type strain sequencing project: providing services to taxonomists for standard genome sequencing and annotation.</title>
        <authorList>
            <consortium name="The Broad Institute Genomics Platform"/>
            <consortium name="The Broad Institute Genome Sequencing Center for Infectious Disease"/>
            <person name="Wu L."/>
            <person name="Ma J."/>
        </authorList>
    </citation>
    <scope>NUCLEOTIDE SEQUENCE [LARGE SCALE GENOMIC DNA]</scope>
    <source>
        <strain evidence="9">JCM 3399</strain>
    </source>
</reference>
<keyword evidence="5 7" id="KW-0472">Membrane</keyword>
<dbReference type="Gene3D" id="1.20.1740.10">
    <property type="entry name" value="Amino acid/polyamine transporter I"/>
    <property type="match status" value="1"/>
</dbReference>
<evidence type="ECO:0000256" key="7">
    <source>
        <dbReference type="SAM" id="Phobius"/>
    </source>
</evidence>
<evidence type="ECO:0000256" key="6">
    <source>
        <dbReference type="SAM" id="MobiDB-lite"/>
    </source>
</evidence>
<evidence type="ECO:0000313" key="8">
    <source>
        <dbReference type="EMBL" id="GGU44346.1"/>
    </source>
</evidence>
<feature type="transmembrane region" description="Helical" evidence="7">
    <location>
        <begin position="184"/>
        <end position="202"/>
    </location>
</feature>
<dbReference type="EMBL" id="BMRP01000001">
    <property type="protein sequence ID" value="GGU44346.1"/>
    <property type="molecule type" value="Genomic_DNA"/>
</dbReference>
<dbReference type="RefSeq" id="WP_189295789.1">
    <property type="nucleotide sequence ID" value="NZ_BMRP01000001.1"/>
</dbReference>
<keyword evidence="4 7" id="KW-1133">Transmembrane helix</keyword>
<keyword evidence="3 7" id="KW-0812">Transmembrane</keyword>
<dbReference type="PANTHER" id="PTHR42770">
    <property type="entry name" value="AMINO ACID TRANSPORTER-RELATED"/>
    <property type="match status" value="1"/>
</dbReference>
<organism evidence="8 9">
    <name type="scientific">Streptomyces albospinus</name>
    <dbReference type="NCBI Taxonomy" id="285515"/>
    <lineage>
        <taxon>Bacteria</taxon>
        <taxon>Bacillati</taxon>
        <taxon>Actinomycetota</taxon>
        <taxon>Actinomycetes</taxon>
        <taxon>Kitasatosporales</taxon>
        <taxon>Streptomycetaceae</taxon>
        <taxon>Streptomyces</taxon>
    </lineage>
</organism>
<dbReference type="Pfam" id="PF13520">
    <property type="entry name" value="AA_permease_2"/>
    <property type="match status" value="1"/>
</dbReference>